<keyword evidence="1" id="KW-1133">Transmembrane helix</keyword>
<dbReference type="AlphaFoldDB" id="A0AAE0X8E6"/>
<feature type="transmembrane region" description="Helical" evidence="1">
    <location>
        <begin position="157"/>
        <end position="175"/>
    </location>
</feature>
<feature type="transmembrane region" description="Helical" evidence="1">
    <location>
        <begin position="615"/>
        <end position="640"/>
    </location>
</feature>
<keyword evidence="3" id="KW-1185">Reference proteome</keyword>
<organism evidence="2 3">
    <name type="scientific">Podospora appendiculata</name>
    <dbReference type="NCBI Taxonomy" id="314037"/>
    <lineage>
        <taxon>Eukaryota</taxon>
        <taxon>Fungi</taxon>
        <taxon>Dikarya</taxon>
        <taxon>Ascomycota</taxon>
        <taxon>Pezizomycotina</taxon>
        <taxon>Sordariomycetes</taxon>
        <taxon>Sordariomycetidae</taxon>
        <taxon>Sordariales</taxon>
        <taxon>Podosporaceae</taxon>
        <taxon>Podospora</taxon>
    </lineage>
</organism>
<evidence type="ECO:0000256" key="1">
    <source>
        <dbReference type="SAM" id="Phobius"/>
    </source>
</evidence>
<evidence type="ECO:0000313" key="2">
    <source>
        <dbReference type="EMBL" id="KAK3687996.1"/>
    </source>
</evidence>
<evidence type="ECO:0000313" key="3">
    <source>
        <dbReference type="Proteomes" id="UP001270362"/>
    </source>
</evidence>
<keyword evidence="1" id="KW-0472">Membrane</keyword>
<dbReference type="PANTHER" id="PTHR35394">
    <property type="entry name" value="DUF3176 DOMAIN-CONTAINING PROTEIN"/>
    <property type="match status" value="1"/>
</dbReference>
<dbReference type="Proteomes" id="UP001270362">
    <property type="component" value="Unassembled WGS sequence"/>
</dbReference>
<name>A0AAE0X8E6_9PEZI</name>
<feature type="transmembrane region" description="Helical" evidence="1">
    <location>
        <begin position="59"/>
        <end position="79"/>
    </location>
</feature>
<dbReference type="EMBL" id="JAULSO010000002">
    <property type="protein sequence ID" value="KAK3687996.1"/>
    <property type="molecule type" value="Genomic_DNA"/>
</dbReference>
<dbReference type="InterPro" id="IPR021514">
    <property type="entry name" value="DUF3176"/>
</dbReference>
<feature type="transmembrane region" description="Helical" evidence="1">
    <location>
        <begin position="99"/>
        <end position="123"/>
    </location>
</feature>
<comment type="caution">
    <text evidence="2">The sequence shown here is derived from an EMBL/GenBank/DDBJ whole genome shotgun (WGS) entry which is preliminary data.</text>
</comment>
<dbReference type="Pfam" id="PF11374">
    <property type="entry name" value="DUF3176"/>
    <property type="match status" value="1"/>
</dbReference>
<protein>
    <submittedName>
        <fullName evidence="2">Uncharacterized protein</fullName>
    </submittedName>
</protein>
<gene>
    <name evidence="2" type="ORF">B0T22DRAFT_511152</name>
</gene>
<proteinExistence type="predicted"/>
<reference evidence="2" key="2">
    <citation type="submission" date="2023-06" db="EMBL/GenBank/DDBJ databases">
        <authorList>
            <consortium name="Lawrence Berkeley National Laboratory"/>
            <person name="Haridas S."/>
            <person name="Hensen N."/>
            <person name="Bonometti L."/>
            <person name="Westerberg I."/>
            <person name="Brannstrom I.O."/>
            <person name="Guillou S."/>
            <person name="Cros-Aarteil S."/>
            <person name="Calhoun S."/>
            <person name="Kuo A."/>
            <person name="Mondo S."/>
            <person name="Pangilinan J."/>
            <person name="Riley R."/>
            <person name="Labutti K."/>
            <person name="Andreopoulos B."/>
            <person name="Lipzen A."/>
            <person name="Chen C."/>
            <person name="Yanf M."/>
            <person name="Daum C."/>
            <person name="Ng V."/>
            <person name="Clum A."/>
            <person name="Steindorff A."/>
            <person name="Ohm R."/>
            <person name="Martin F."/>
            <person name="Silar P."/>
            <person name="Natvig D."/>
            <person name="Lalanne C."/>
            <person name="Gautier V."/>
            <person name="Ament-Velasquez S.L."/>
            <person name="Kruys A."/>
            <person name="Hutchinson M.I."/>
            <person name="Powell A.J."/>
            <person name="Barry K."/>
            <person name="Miller A.N."/>
            <person name="Grigoriev I.V."/>
            <person name="Debuchy R."/>
            <person name="Gladieux P."/>
            <person name="Thoren M.H."/>
            <person name="Johannesson H."/>
        </authorList>
    </citation>
    <scope>NUCLEOTIDE SEQUENCE</scope>
    <source>
        <strain evidence="2">CBS 314.62</strain>
    </source>
</reference>
<accession>A0AAE0X8E6</accession>
<sequence length="648" mass="71883">MESATQLTPSNNPSADEDLTFLEEIELGTTPSSPSNNPIKQTGGLGGHRFYEYFKLWKWEVLASIMLAVSLFAIPATLYPMQGRSLPQWPYHITINTIIAMYAAIVKATMSIILASCIGQLQWSRFSSARPMYNLVLYDQAGRGAWGSLTWLWKHRISSLLTAVGAVLITVIIAIEPVAQQLVHLRDCSVAMGSENATLPQTNFFNPYRNEEDQVEDPTQCLLGSDLVQRAVLAGLGSSASIKCWDISDKILFNLSCQQRSASSGDILTYTAIEDITDCPPDHVVEFKSALPSGLETVFAFRQKYSMPPEADITEWLTMFSVLQQFGPWGDGRNVSLNSAIPPSVTFQMLAGRTPFSDRRIDPTNGQNLTGCDADPIPDGTLWRCRGYGAAQCSLYPCVRTYEATVDRGLLIENVVRHSEPMTWRTGPLPEVSRAVSDPFMVGMADPQCMSSDEWERLRGNLTFGRNGSKSGLSEFVPYSLFWDNATIHGAEYPLIQSLLDRECLYLMHHAFDTTFIPSIMSGLFYGAVRASTFRPLAQTDECMTGIKFVGSLNGPPFPLLLYNYGQISYEQIASAFKNISSTLTLVIRTQGDRRWSRPAVGCVMKATACLDVRWAWIAFPLALMVATYTFLAVVIVSAARERVPIWM</sequence>
<reference evidence="2" key="1">
    <citation type="journal article" date="2023" name="Mol. Phylogenet. Evol.">
        <title>Genome-scale phylogeny and comparative genomics of the fungal order Sordariales.</title>
        <authorList>
            <person name="Hensen N."/>
            <person name="Bonometti L."/>
            <person name="Westerberg I."/>
            <person name="Brannstrom I.O."/>
            <person name="Guillou S."/>
            <person name="Cros-Aarteil S."/>
            <person name="Calhoun S."/>
            <person name="Haridas S."/>
            <person name="Kuo A."/>
            <person name="Mondo S."/>
            <person name="Pangilinan J."/>
            <person name="Riley R."/>
            <person name="LaButti K."/>
            <person name="Andreopoulos B."/>
            <person name="Lipzen A."/>
            <person name="Chen C."/>
            <person name="Yan M."/>
            <person name="Daum C."/>
            <person name="Ng V."/>
            <person name="Clum A."/>
            <person name="Steindorff A."/>
            <person name="Ohm R.A."/>
            <person name="Martin F."/>
            <person name="Silar P."/>
            <person name="Natvig D.O."/>
            <person name="Lalanne C."/>
            <person name="Gautier V."/>
            <person name="Ament-Velasquez S.L."/>
            <person name="Kruys A."/>
            <person name="Hutchinson M.I."/>
            <person name="Powell A.J."/>
            <person name="Barry K."/>
            <person name="Miller A.N."/>
            <person name="Grigoriev I.V."/>
            <person name="Debuchy R."/>
            <person name="Gladieux P."/>
            <person name="Hiltunen Thoren M."/>
            <person name="Johannesson H."/>
        </authorList>
    </citation>
    <scope>NUCLEOTIDE SEQUENCE</scope>
    <source>
        <strain evidence="2">CBS 314.62</strain>
    </source>
</reference>
<dbReference type="PANTHER" id="PTHR35394:SF5">
    <property type="entry name" value="DUF3176 DOMAIN-CONTAINING PROTEIN"/>
    <property type="match status" value="1"/>
</dbReference>
<keyword evidence="1" id="KW-0812">Transmembrane</keyword>